<dbReference type="Gene3D" id="3.40.640.10">
    <property type="entry name" value="Type I PLP-dependent aspartate aminotransferase-like (Major domain)"/>
    <property type="match status" value="1"/>
</dbReference>
<organism evidence="7 8">
    <name type="scientific">Phialocephala subalpina</name>
    <dbReference type="NCBI Taxonomy" id="576137"/>
    <lineage>
        <taxon>Eukaryota</taxon>
        <taxon>Fungi</taxon>
        <taxon>Dikarya</taxon>
        <taxon>Ascomycota</taxon>
        <taxon>Pezizomycotina</taxon>
        <taxon>Leotiomycetes</taxon>
        <taxon>Helotiales</taxon>
        <taxon>Mollisiaceae</taxon>
        <taxon>Phialocephala</taxon>
        <taxon>Phialocephala fortinii species complex</taxon>
    </lineage>
</organism>
<evidence type="ECO:0000256" key="2">
    <source>
        <dbReference type="ARBA" id="ARBA00007441"/>
    </source>
</evidence>
<dbReference type="PANTHER" id="PTHR42790">
    <property type="entry name" value="AMINOTRANSFERASE"/>
    <property type="match status" value="1"/>
</dbReference>
<comment type="similarity">
    <text evidence="2">Belongs to the class-I pyridoxal-phosphate-dependent aminotransferase family.</text>
</comment>
<dbReference type="CDD" id="cd00609">
    <property type="entry name" value="AAT_like"/>
    <property type="match status" value="1"/>
</dbReference>
<dbReference type="InterPro" id="IPR015421">
    <property type="entry name" value="PyrdxlP-dep_Trfase_major"/>
</dbReference>
<keyword evidence="4 7" id="KW-0808">Transferase</keyword>
<evidence type="ECO:0000256" key="1">
    <source>
        <dbReference type="ARBA" id="ARBA00001933"/>
    </source>
</evidence>
<accession>A0A1L7WQ25</accession>
<dbReference type="GO" id="GO:0008483">
    <property type="term" value="F:transaminase activity"/>
    <property type="evidence" value="ECO:0007669"/>
    <property type="project" value="UniProtKB-KW"/>
</dbReference>
<dbReference type="SUPFAM" id="SSF53383">
    <property type="entry name" value="PLP-dependent transferases"/>
    <property type="match status" value="1"/>
</dbReference>
<evidence type="ECO:0000313" key="8">
    <source>
        <dbReference type="Proteomes" id="UP000184330"/>
    </source>
</evidence>
<reference evidence="7 8" key="1">
    <citation type="submission" date="2016-03" db="EMBL/GenBank/DDBJ databases">
        <authorList>
            <person name="Ploux O."/>
        </authorList>
    </citation>
    <scope>NUCLEOTIDE SEQUENCE [LARGE SCALE GENOMIC DNA]</scope>
    <source>
        <strain evidence="7 8">UAMH 11012</strain>
    </source>
</reference>
<evidence type="ECO:0000256" key="5">
    <source>
        <dbReference type="ARBA" id="ARBA00022898"/>
    </source>
</evidence>
<keyword evidence="5" id="KW-0663">Pyridoxal phosphate</keyword>
<feature type="domain" description="Aminotransferase class I/classII large" evidence="6">
    <location>
        <begin position="107"/>
        <end position="481"/>
    </location>
</feature>
<dbReference type="Proteomes" id="UP000184330">
    <property type="component" value="Unassembled WGS sequence"/>
</dbReference>
<evidence type="ECO:0000259" key="6">
    <source>
        <dbReference type="Pfam" id="PF00155"/>
    </source>
</evidence>
<keyword evidence="8" id="KW-1185">Reference proteome</keyword>
<dbReference type="InterPro" id="IPR004839">
    <property type="entry name" value="Aminotransferase_I/II_large"/>
</dbReference>
<evidence type="ECO:0000256" key="3">
    <source>
        <dbReference type="ARBA" id="ARBA00022576"/>
    </source>
</evidence>
<keyword evidence="3 7" id="KW-0032">Aminotransferase</keyword>
<evidence type="ECO:0000313" key="7">
    <source>
        <dbReference type="EMBL" id="CZR54869.1"/>
    </source>
</evidence>
<dbReference type="GO" id="GO:1901605">
    <property type="term" value="P:alpha-amino acid metabolic process"/>
    <property type="evidence" value="ECO:0007669"/>
    <property type="project" value="TreeGrafter"/>
</dbReference>
<dbReference type="InterPro" id="IPR015424">
    <property type="entry name" value="PyrdxlP-dep_Trfase"/>
</dbReference>
<comment type="cofactor">
    <cofactor evidence="1">
        <name>pyridoxal 5'-phosphate</name>
        <dbReference type="ChEBI" id="CHEBI:597326"/>
    </cofactor>
</comment>
<gene>
    <name evidence="7" type="ORF">PAC_04753</name>
</gene>
<dbReference type="GO" id="GO:0030170">
    <property type="term" value="F:pyridoxal phosphate binding"/>
    <property type="evidence" value="ECO:0007669"/>
    <property type="project" value="InterPro"/>
</dbReference>
<dbReference type="InterPro" id="IPR050859">
    <property type="entry name" value="Class-I_PLP-dep_aminotransf"/>
</dbReference>
<dbReference type="EMBL" id="FJOG01000005">
    <property type="protein sequence ID" value="CZR54869.1"/>
    <property type="molecule type" value="Genomic_DNA"/>
</dbReference>
<dbReference type="OrthoDB" id="691673at2759"/>
<dbReference type="PANTHER" id="PTHR42790:SF1">
    <property type="entry name" value="AROMATIC AMINO ACID AMINOTRANSFERASE, HYPOTHETICAL (EUROFUNG)"/>
    <property type="match status" value="1"/>
</dbReference>
<sequence length="545" mass="60625">MEKKPEPLDLSHYFSEMAKRRTESAITPFLQAVSSSVSNIGAGLPFPGNFPNDTLEGALGKVNRFPLHPVSPLSVPSSDTERFTIPKFSSISPASVDPKEEIDLASALQYQSSSGYPSLAAFIQDWAVNHQNQGKIPYANPGTLISGGAGDGLAKCLMTFADVGDNILVEEFVYFNAKDMILPFGVGLVPVQLDNEGMSAKSLSHILEHWNEKKQGKKPHMMYTVTIGQNPTGGVLKLSRKNQLYKLCQEHDIVIFEDDPYWSEQCNIPVTPPSEFLASLVPSYLTIDVDGRVLSLQTFTKILAPGFRVGWIVAQPAFIEKLTFATNGTTSNPSGCSEVVLSQILLRDWGVKGFVRWIEGMRVNYEGRRNLLCEALAEGRDISIPIHTSANYSEEKTLIRAYDFNIPSAGMYLWVRVDVSSHPLSHRPFSLPASKIILRLWQHLVGAPYSLLILPGNVFYATPEVQKKFDEEKMGFFRLTYVAVEARDLTRIGEEFADGVKTFWEGEGWEESTSEEEAEEDDGAEHYEVRKIARRYLNARGAGRC</sequence>
<evidence type="ECO:0000256" key="4">
    <source>
        <dbReference type="ARBA" id="ARBA00022679"/>
    </source>
</evidence>
<dbReference type="STRING" id="576137.A0A1L7WQ25"/>
<dbReference type="AlphaFoldDB" id="A0A1L7WQ25"/>
<dbReference type="Pfam" id="PF00155">
    <property type="entry name" value="Aminotran_1_2"/>
    <property type="match status" value="1"/>
</dbReference>
<proteinExistence type="inferred from homology"/>
<protein>
    <submittedName>
        <fullName evidence="7">Related to aromatic amino acid aminotransferase and related proteins</fullName>
    </submittedName>
</protein>
<name>A0A1L7WQ25_9HELO</name>